<evidence type="ECO:0000256" key="3">
    <source>
        <dbReference type="ARBA" id="ARBA00009119"/>
    </source>
</evidence>
<evidence type="ECO:0000256" key="4">
    <source>
        <dbReference type="ARBA" id="ARBA00012483"/>
    </source>
</evidence>
<evidence type="ECO:0000256" key="9">
    <source>
        <dbReference type="ARBA" id="ARBA00022833"/>
    </source>
</evidence>
<accession>A0ABM1RQ30</accession>
<evidence type="ECO:0000256" key="1">
    <source>
        <dbReference type="ARBA" id="ARBA00000900"/>
    </source>
</evidence>
<keyword evidence="9" id="KW-0862">Zinc</keyword>
<evidence type="ECO:0000256" key="7">
    <source>
        <dbReference type="ARBA" id="ARBA00022771"/>
    </source>
</evidence>
<comment type="function">
    <text evidence="10">E3 ubiquitin-protein ligase that mediates ubiquitination and subsequent proteasomal degradation of target proteins. E3 ubiquitin ligases accept ubiquitin from an E2 ubiquitin-conjugating enzyme in the form of a thioester and then directly transfers the ubiquitin to targeted substrates. It probably triggers the ubiquitin-mediated degradation of different substrates.</text>
</comment>
<keyword evidence="6" id="KW-0479">Metal-binding</keyword>
<feature type="compositionally biased region" description="Basic and acidic residues" evidence="12">
    <location>
        <begin position="1"/>
        <end position="12"/>
    </location>
</feature>
<feature type="region of interest" description="Disordered" evidence="12">
    <location>
        <begin position="1"/>
        <end position="40"/>
    </location>
</feature>
<reference evidence="14" key="1">
    <citation type="journal article" date="2014" name="Nat. Commun.">
        <title>The emerging biofuel crop Camelina sativa retains a highly undifferentiated hexaploid genome structure.</title>
        <authorList>
            <person name="Kagale S."/>
            <person name="Koh C."/>
            <person name="Nixon J."/>
            <person name="Bollina V."/>
            <person name="Clarke W.E."/>
            <person name="Tuteja R."/>
            <person name="Spillane C."/>
            <person name="Robinson S.J."/>
            <person name="Links M.G."/>
            <person name="Clarke C."/>
            <person name="Higgins E.E."/>
            <person name="Huebert T."/>
            <person name="Sharpe A.G."/>
            <person name="Parkin I.A."/>
        </authorList>
    </citation>
    <scope>NUCLEOTIDE SEQUENCE [LARGE SCALE GENOMIC DNA]</scope>
    <source>
        <strain evidence="14">cv. DH55</strain>
    </source>
</reference>
<keyword evidence="5" id="KW-0808">Transferase</keyword>
<comment type="catalytic activity">
    <reaction evidence="1">
        <text>S-ubiquitinyl-[E2 ubiquitin-conjugating enzyme]-L-cysteine + [acceptor protein]-L-lysine = [E2 ubiquitin-conjugating enzyme]-L-cysteine + N(6)-ubiquitinyl-[acceptor protein]-L-lysine.</text>
        <dbReference type="EC" id="2.3.2.27"/>
    </reaction>
</comment>
<organism evidence="14 15">
    <name type="scientific">Camelina sativa</name>
    <name type="common">False flax</name>
    <name type="synonym">Myagrum sativum</name>
    <dbReference type="NCBI Taxonomy" id="90675"/>
    <lineage>
        <taxon>Eukaryota</taxon>
        <taxon>Viridiplantae</taxon>
        <taxon>Streptophyta</taxon>
        <taxon>Embryophyta</taxon>
        <taxon>Tracheophyta</taxon>
        <taxon>Spermatophyta</taxon>
        <taxon>Magnoliopsida</taxon>
        <taxon>eudicotyledons</taxon>
        <taxon>Gunneridae</taxon>
        <taxon>Pentapetalae</taxon>
        <taxon>rosids</taxon>
        <taxon>malvids</taxon>
        <taxon>Brassicales</taxon>
        <taxon>Brassicaceae</taxon>
        <taxon>Camelineae</taxon>
        <taxon>Camelina</taxon>
    </lineage>
</organism>
<evidence type="ECO:0000256" key="10">
    <source>
        <dbReference type="ARBA" id="ARBA00024004"/>
    </source>
</evidence>
<dbReference type="InterPro" id="IPR049548">
    <property type="entry name" value="Sina-like_RING"/>
</dbReference>
<dbReference type="PROSITE" id="PS51081">
    <property type="entry name" value="ZF_SIAH"/>
    <property type="match status" value="1"/>
</dbReference>
<keyword evidence="8" id="KW-0833">Ubl conjugation pathway</keyword>
<evidence type="ECO:0000313" key="15">
    <source>
        <dbReference type="RefSeq" id="XP_019101118.1"/>
    </source>
</evidence>
<evidence type="ECO:0000256" key="6">
    <source>
        <dbReference type="ARBA" id="ARBA00022723"/>
    </source>
</evidence>
<proteinExistence type="inferred from homology"/>
<dbReference type="RefSeq" id="XP_019101118.1">
    <property type="nucleotide sequence ID" value="XM_019245573.1"/>
</dbReference>
<dbReference type="Proteomes" id="UP000694864">
    <property type="component" value="Chromosome 5"/>
</dbReference>
<feature type="domain" description="SIAH-type" evidence="13">
    <location>
        <begin position="110"/>
        <end position="168"/>
    </location>
</feature>
<evidence type="ECO:0000313" key="14">
    <source>
        <dbReference type="Proteomes" id="UP000694864"/>
    </source>
</evidence>
<evidence type="ECO:0000256" key="11">
    <source>
        <dbReference type="PROSITE-ProRule" id="PRU00455"/>
    </source>
</evidence>
<dbReference type="Gene3D" id="3.30.40.10">
    <property type="entry name" value="Zinc/RING finger domain, C3HC4 (zinc finger)"/>
    <property type="match status" value="1"/>
</dbReference>
<keyword evidence="7 11" id="KW-0863">Zinc-finger</keyword>
<dbReference type="SUPFAM" id="SSF49599">
    <property type="entry name" value="TRAF domain-like"/>
    <property type="match status" value="1"/>
</dbReference>
<dbReference type="PANTHER" id="PTHR46632:SF11">
    <property type="entry name" value="E3 UBIQUITIN-PROTEIN LIGASE SINA-LIKE 1-RELATED"/>
    <property type="match status" value="1"/>
</dbReference>
<dbReference type="Pfam" id="PF21362">
    <property type="entry name" value="Sina_RING"/>
    <property type="match status" value="1"/>
</dbReference>
<dbReference type="InterPro" id="IPR013083">
    <property type="entry name" value="Znf_RING/FYVE/PHD"/>
</dbReference>
<dbReference type="CDD" id="cd16571">
    <property type="entry name" value="RING-HC_SIAHs"/>
    <property type="match status" value="1"/>
</dbReference>
<reference evidence="15" key="2">
    <citation type="submission" date="2025-08" db="UniProtKB">
        <authorList>
            <consortium name="RefSeq"/>
        </authorList>
    </citation>
    <scope>IDENTIFICATION</scope>
    <source>
        <tissue evidence="15">Leaf</tissue>
    </source>
</reference>
<evidence type="ECO:0000256" key="12">
    <source>
        <dbReference type="SAM" id="MobiDB-lite"/>
    </source>
</evidence>
<dbReference type="InterPro" id="IPR044286">
    <property type="entry name" value="SINL_plant"/>
</dbReference>
<comment type="pathway">
    <text evidence="2">Protein modification; protein ubiquitination.</text>
</comment>
<evidence type="ECO:0000256" key="5">
    <source>
        <dbReference type="ARBA" id="ARBA00022679"/>
    </source>
</evidence>
<evidence type="ECO:0000256" key="8">
    <source>
        <dbReference type="ARBA" id="ARBA00022786"/>
    </source>
</evidence>
<dbReference type="GeneID" id="109133042"/>
<keyword evidence="14" id="KW-1185">Reference proteome</keyword>
<dbReference type="PANTHER" id="PTHR46632">
    <property type="entry name" value="E3 UBIQUITIN-PROTEIN LIGASE SINA-LIKE 4"/>
    <property type="match status" value="1"/>
</dbReference>
<name>A0ABM1RQ30_CAMSA</name>
<dbReference type="Pfam" id="PF21361">
    <property type="entry name" value="Sina_ZnF"/>
    <property type="match status" value="1"/>
</dbReference>
<evidence type="ECO:0000256" key="2">
    <source>
        <dbReference type="ARBA" id="ARBA00004906"/>
    </source>
</evidence>
<protein>
    <recommendedName>
        <fullName evidence="4">RING-type E3 ubiquitin transferase</fullName>
        <ecNumber evidence="4">2.3.2.27</ecNumber>
    </recommendedName>
</protein>
<dbReference type="EC" id="2.3.2.27" evidence="4"/>
<evidence type="ECO:0000259" key="13">
    <source>
        <dbReference type="PROSITE" id="PS51081"/>
    </source>
</evidence>
<gene>
    <name evidence="15" type="primary">LOC109133042</name>
</gene>
<sequence>MVNDTNAEKHLAVEASTSHQKRQPVPSKVHDEGENGGGGDVAARRSGALLELNLLDCPVCSHALTVPIFQCENGHIACSSCCMILRNKCPDCNLHIGNYRCRILERIIKAMIVPCPNAIHGCTEKVSHGQELAHEKECVFAPCYCPEPDCNYTGMYKDLYSHYYANYKNVSKRFVSGCSRHADLDLGKKILVLQENNDGPLVVIQCLNGPQGLCLTVNCIAPPTPGVGEFSFRLSYTFGDVTMSFEKDKMNKIQKVSFQPPEKCFTVVPSDFMSHFEVFIWIVRLQEESEEEEEDQD</sequence>
<dbReference type="InterPro" id="IPR013010">
    <property type="entry name" value="Znf_SIAH"/>
</dbReference>
<comment type="similarity">
    <text evidence="3">Belongs to the SINA (Seven in absentia) family.</text>
</comment>